<keyword evidence="5" id="KW-1185">Reference proteome</keyword>
<comment type="caution">
    <text evidence="4">The sequence shown here is derived from an EMBL/GenBank/DDBJ whole genome shotgun (WGS) entry which is preliminary data.</text>
</comment>
<proteinExistence type="predicted"/>
<dbReference type="CDD" id="cd00603">
    <property type="entry name" value="IPT_PCSR"/>
    <property type="match status" value="1"/>
</dbReference>
<dbReference type="InterPro" id="IPR013783">
    <property type="entry name" value="Ig-like_fold"/>
</dbReference>
<dbReference type="InterPro" id="IPR002909">
    <property type="entry name" value="IPT_dom"/>
</dbReference>
<dbReference type="SMART" id="SM00060">
    <property type="entry name" value="FN3"/>
    <property type="match status" value="3"/>
</dbReference>
<dbReference type="Gene3D" id="2.60.40.1080">
    <property type="match status" value="2"/>
</dbReference>
<protein>
    <submittedName>
        <fullName evidence="4">VCBS repeat-containing protein</fullName>
    </submittedName>
</protein>
<dbReference type="Pfam" id="PF00041">
    <property type="entry name" value="fn3"/>
    <property type="match status" value="1"/>
</dbReference>
<dbReference type="EMBL" id="JABMKV010000005">
    <property type="protein sequence ID" value="NQX33146.1"/>
    <property type="molecule type" value="Genomic_DNA"/>
</dbReference>
<dbReference type="PANTHER" id="PTHR44103">
    <property type="entry name" value="PROPROTEIN CONVERTASE P"/>
    <property type="match status" value="1"/>
</dbReference>
<dbReference type="InterPro" id="IPR014756">
    <property type="entry name" value="Ig_E-set"/>
</dbReference>
<dbReference type="Pfam" id="PF18676">
    <property type="entry name" value="MBG_2"/>
    <property type="match status" value="2"/>
</dbReference>
<dbReference type="SUPFAM" id="SSF69318">
    <property type="entry name" value="Integrin alpha N-terminal domain"/>
    <property type="match status" value="1"/>
</dbReference>
<dbReference type="CDD" id="cd00063">
    <property type="entry name" value="FN3"/>
    <property type="match status" value="2"/>
</dbReference>
<name>A0ABX2DJN7_9SPHI</name>
<evidence type="ECO:0000256" key="1">
    <source>
        <dbReference type="ARBA" id="ARBA00022729"/>
    </source>
</evidence>
<evidence type="ECO:0000256" key="2">
    <source>
        <dbReference type="SAM" id="SignalP"/>
    </source>
</evidence>
<dbReference type="PANTHER" id="PTHR44103:SF1">
    <property type="entry name" value="PROPROTEIN CONVERTASE P"/>
    <property type="match status" value="1"/>
</dbReference>
<reference evidence="4 5" key="1">
    <citation type="submission" date="2020-05" db="EMBL/GenBank/DDBJ databases">
        <title>Description of Pedobacter foliorum sp. nov.</title>
        <authorList>
            <person name="Qi S."/>
            <person name="Carlier A."/>
            <person name="Cnockaert M."/>
            <person name="Vandamme P."/>
        </authorList>
    </citation>
    <scope>NUCLEOTIDE SEQUENCE [LARGE SCALE GENOMIC DNA]</scope>
    <source>
        <strain evidence="4 5">LMG 31300</strain>
    </source>
</reference>
<keyword evidence="1 2" id="KW-0732">Signal</keyword>
<feature type="domain" description="Fibronectin type-III" evidence="3">
    <location>
        <begin position="1386"/>
        <end position="1477"/>
    </location>
</feature>
<dbReference type="InterPro" id="IPR026341">
    <property type="entry name" value="T9SS_type_B"/>
</dbReference>
<feature type="domain" description="Fibronectin type-III" evidence="3">
    <location>
        <begin position="1121"/>
        <end position="1214"/>
    </location>
</feature>
<dbReference type="RefSeq" id="WP_173273974.1">
    <property type="nucleotide sequence ID" value="NZ_JABMKV010000005.1"/>
</dbReference>
<dbReference type="Pfam" id="PF01833">
    <property type="entry name" value="TIG"/>
    <property type="match status" value="1"/>
</dbReference>
<dbReference type="NCBIfam" id="TIGR04131">
    <property type="entry name" value="Bac_Flav_CTERM"/>
    <property type="match status" value="1"/>
</dbReference>
<dbReference type="SUPFAM" id="SSF81296">
    <property type="entry name" value="E set domains"/>
    <property type="match status" value="1"/>
</dbReference>
<dbReference type="Gene3D" id="2.60.40.10">
    <property type="entry name" value="Immunoglobulins"/>
    <property type="match status" value="3"/>
</dbReference>
<evidence type="ECO:0000313" key="5">
    <source>
        <dbReference type="Proteomes" id="UP000762110"/>
    </source>
</evidence>
<dbReference type="InterPro" id="IPR013517">
    <property type="entry name" value="FG-GAP"/>
</dbReference>
<evidence type="ECO:0000313" key="4">
    <source>
        <dbReference type="EMBL" id="NQX33146.1"/>
    </source>
</evidence>
<dbReference type="InterPro" id="IPR036116">
    <property type="entry name" value="FN3_sf"/>
</dbReference>
<gene>
    <name evidence="4" type="ORF">HQN85_15520</name>
</gene>
<dbReference type="SUPFAM" id="SSF49265">
    <property type="entry name" value="Fibronectin type III"/>
    <property type="match status" value="1"/>
</dbReference>
<dbReference type="Pfam" id="PF13517">
    <property type="entry name" value="FG-GAP_3"/>
    <property type="match status" value="2"/>
</dbReference>
<dbReference type="Pfam" id="PF13585">
    <property type="entry name" value="CHU_C"/>
    <property type="match status" value="1"/>
</dbReference>
<dbReference type="InterPro" id="IPR028994">
    <property type="entry name" value="Integrin_alpha_N"/>
</dbReference>
<organism evidence="4 5">
    <name type="scientific">Pedobacter boryungensis</name>
    <dbReference type="NCBI Taxonomy" id="869962"/>
    <lineage>
        <taxon>Bacteria</taxon>
        <taxon>Pseudomonadati</taxon>
        <taxon>Bacteroidota</taxon>
        <taxon>Sphingobacteriia</taxon>
        <taxon>Sphingobacteriales</taxon>
        <taxon>Sphingobacteriaceae</taxon>
        <taxon>Pedobacter</taxon>
    </lineage>
</organism>
<accession>A0ABX2DJN7</accession>
<dbReference type="InterPro" id="IPR003961">
    <property type="entry name" value="FN3_dom"/>
</dbReference>
<dbReference type="InterPro" id="IPR008964">
    <property type="entry name" value="Invasin/intimin_cell_adhesion"/>
</dbReference>
<feature type="signal peptide" evidence="2">
    <location>
        <begin position="1"/>
        <end position="27"/>
    </location>
</feature>
<dbReference type="SUPFAM" id="SSF49373">
    <property type="entry name" value="Invasin/intimin cell-adhesion fragments"/>
    <property type="match status" value="2"/>
</dbReference>
<dbReference type="Proteomes" id="UP000762110">
    <property type="component" value="Unassembled WGS sequence"/>
</dbReference>
<sequence length="1730" mass="181562">MKKQLSKKLPGLLLSVFLLMLSIKVNAQAPTISDFSPKKGPIGTQVHITGTGFSLDPTKNMVFFGAVMARNIQVISSTQLVAEVAVGTDNGDLTITNLETNLTCSTDNSFNITYTSSGPLTFATSPTVIYLPKSYDIIPKDFDNDGKIDFLISTGGSNLIIERNNSTPGTLSFTTNQNSINPVVSDNNSMTTKVADFNGDGLLDIVTVTRALKKITIYTNTSNPSTPGISFSAADIPIGITGYFLETADIDHDGKTDLIIADVGTQDFTVMLNTSSSSAITFGKENNYQLAKANYTIYALKAADTENRGVFDIAIGANYGEVTIYRNTSTPGNIQLTPKSYPIPEYTSISKGLDFVDLTGEGLPEMIVLYNDNFVVKRNQGAGSFSASLNYPVTNKSLASLSISLEIEDANGDGKSDLILNNPSSGAAEIYINDFAATNSFLPPVSIPTATSQSKVFLSDADGDGKSDIIYGSGTSLPGSTSILLNTQIIPTELTTLPPTNISSAAVTLNATVKANTADVIVGFEVGTTPDLSTSFTFAATTNGTIMAGSGVKDVSYTLNDPGAPGIYYYRVVATNTNGEVSRGAILSFEIKTEISAITTISPNPNNGTTGSVVYKVDFSGVVNGLDAANFALTQTGGVTNATISNVIQNPVAGNLWQVTVALGKITDNGTIQLSLVNANNLSAPISTTLPFAGEVVTITPDVIATTLPATNITPTSATLNGAVRTNSSDVNVKYEFSTLADFSSKFAADATVNPVVTAGSGLTQTSFAFDNVTIPGTYYYRVVATANGKDTYGEIMSVQVDYAINAIKTASPNPNDGSTGLLLYEVEFNGVVNNLSAANLSLATTGTVNAAISTVVKSGNPAKPNSWFVTLTIAPGGNGTVQLSLANTTNLSSSISNALPVKGEIYTIEPPLLVITLPATNVSAGGVTLNGSVKTTLDGVYADILYGTKPDLSGGVLASSVAKDISKGIGFVDFSFDVKNLPPGKYYYAAVAQEKPNLPEIIGQIMSVDIPVSIVEIKPLIQGPLNSPKSGPLYRVKFSAPIDFLSTSNFTVTMTGGVFGVTVTGGIPDPNDPNSYLISLNVPLGGDGSLTLNLVDDGAWPYKVAEGLPFAGETLMVNGVPLAPQGLSANPGDALVKLDWTANSESDIWYYEIYRDTSPNPTTLIKSVPAGTFTYTDVNLTNGTKYYYRIAAIDNSDYISDYSTDASATPLPGLALKADQTITFAPLTDRVYGDADFDLTATASSGLQVTYTSSDNSIATVTGSTVHILHAGTVTISADQGGDNNAYNKAGQVSRVLTIAQKQIDVAADAKTKVFNTLDPVFTYTYTPNLVNGDTFGGNLSRIAGEAVGSYDITLGSLSLSNDYKINFTDAQLTITAAPVNNIAAPQGLTATAGDAQVQLTWNANSESDVASYEIYGGTSPNPTMLLTSVQKDVLTYTHPNLTNGTTYYYRITAKNTANAESTYSNEVSAKPVHLFFSQSIIFNAIPVKTYGDADFDVIATASSALPVGYSSSDNSIATVVNGKVHILKAGTVTIYADQIGDNQYSAAAQASQILTINKAAVTVSANAMTKNIGDADPALTYSLSSGKLIGTDSFSGQLDRVPGEGVGSYAIGLGSLTAGSNYTLSFVPSTLTISLKSIASFKLDANNILTPNGDGINDKLVIKGLGNYPAAKLTIVDREGRTVYQSENYQNDFDGMYKGSPLATDTYYYVLDFGKGMGKIKNFFTIVN</sequence>
<evidence type="ECO:0000259" key="3">
    <source>
        <dbReference type="PROSITE" id="PS50853"/>
    </source>
</evidence>
<feature type="chain" id="PRO_5046679023" evidence="2">
    <location>
        <begin position="28"/>
        <end position="1730"/>
    </location>
</feature>
<dbReference type="InterPro" id="IPR041286">
    <property type="entry name" value="MBG_2"/>
</dbReference>
<dbReference type="PROSITE" id="PS50853">
    <property type="entry name" value="FN3"/>
    <property type="match status" value="2"/>
</dbReference>